<dbReference type="PROSITE" id="PS50826">
    <property type="entry name" value="RUN"/>
    <property type="match status" value="1"/>
</dbReference>
<dbReference type="PANTHER" id="PTHR46251:SF3">
    <property type="entry name" value="RUN DOMAIN-CONTAINING PROTEIN"/>
    <property type="match status" value="1"/>
</dbReference>
<protein>
    <recommendedName>
        <fullName evidence="4">RUN domain-containing protein</fullName>
    </recommendedName>
</protein>
<evidence type="ECO:0000313" key="7">
    <source>
        <dbReference type="Proteomes" id="UP000015101"/>
    </source>
</evidence>
<evidence type="ECO:0000256" key="2">
    <source>
        <dbReference type="ARBA" id="ARBA00034727"/>
    </source>
</evidence>
<dbReference type="GeneID" id="20202443"/>
<accession>T1F0U3</accession>
<evidence type="ECO:0000313" key="6">
    <source>
        <dbReference type="EnsemblMetazoa" id="HelroP168657"/>
    </source>
</evidence>
<dbReference type="EnsemblMetazoa" id="HelroT168657">
    <property type="protein sequence ID" value="HelroP168657"/>
    <property type="gene ID" value="HelroG168657"/>
</dbReference>
<dbReference type="SMART" id="SM00593">
    <property type="entry name" value="RUN"/>
    <property type="match status" value="1"/>
</dbReference>
<dbReference type="AlphaFoldDB" id="T1F0U3"/>
<dbReference type="PANTHER" id="PTHR46251">
    <property type="entry name" value="RUN DOMAIN-CONTAINING 3 PROTEIN RUNDC3"/>
    <property type="match status" value="1"/>
</dbReference>
<dbReference type="CTD" id="20202443"/>
<dbReference type="InterPro" id="IPR047340">
    <property type="entry name" value="RUNDC3A_B"/>
</dbReference>
<proteinExistence type="inferred from homology"/>
<dbReference type="OrthoDB" id="10029904at2759"/>
<dbReference type="Gene3D" id="1.20.58.900">
    <property type="match status" value="1"/>
</dbReference>
<sequence>MAKIIYPDFMAVPNQIQVQRQNLLAICRLAVNSLTDRNDVFPVDENSPELQNFLTIIEHILSHRIKPNISWYGGTDERFYWDFIQVACKDVPNNCLSSVQCIAGGRAWLRMCLMEKRLSDYMMTALHSTNVLESFYEEGSIMLCDESSMLPDILLGLSAIDFKSRPIKANTENDASDDDNDDYYDDVGDDNDDVNCLKIRCSKLTKHLKMIIEQKRYLEDLLRVRDIQIAHLTDDKKRMNEMMESNRRDDDKERGQLENVIFELQSQIFHLREQNKGLTQNAQKLQLQFQQLQQKQRNSLPTMLMSRLLSRESQLESEYETNQNETETEADSILLLANDNNTVTTDLDSPQSTTTTTTLIEPKTPNFESTLFANVDVTKKKGAADGNNAGSDVENNFVKNQPSRVDTQYANIYLIIWPHTQPTNSNTKNSIEILGKAFLLYHA</sequence>
<reference evidence="5 7" key="2">
    <citation type="journal article" date="2013" name="Nature">
        <title>Insights into bilaterian evolution from three spiralian genomes.</title>
        <authorList>
            <person name="Simakov O."/>
            <person name="Marletaz F."/>
            <person name="Cho S.J."/>
            <person name="Edsinger-Gonzales E."/>
            <person name="Havlak P."/>
            <person name="Hellsten U."/>
            <person name="Kuo D.H."/>
            <person name="Larsson T."/>
            <person name="Lv J."/>
            <person name="Arendt D."/>
            <person name="Savage R."/>
            <person name="Osoegawa K."/>
            <person name="de Jong P."/>
            <person name="Grimwood J."/>
            <person name="Chapman J.A."/>
            <person name="Shapiro H."/>
            <person name="Aerts A."/>
            <person name="Otillar R.P."/>
            <person name="Terry A.Y."/>
            <person name="Boore J.L."/>
            <person name="Grigoriev I.V."/>
            <person name="Lindberg D.R."/>
            <person name="Seaver E.C."/>
            <person name="Weisblat D.A."/>
            <person name="Putnam N.H."/>
            <person name="Rokhsar D.S."/>
        </authorList>
    </citation>
    <scope>NUCLEOTIDE SEQUENCE</scope>
</reference>
<dbReference type="InterPro" id="IPR037213">
    <property type="entry name" value="Run_dom_sf"/>
</dbReference>
<dbReference type="EMBL" id="AMQM01003033">
    <property type="status" value="NOT_ANNOTATED_CDS"/>
    <property type="molecule type" value="Genomic_DNA"/>
</dbReference>
<dbReference type="eggNOG" id="KOG4381">
    <property type="taxonomic scope" value="Eukaryota"/>
</dbReference>
<dbReference type="Proteomes" id="UP000015101">
    <property type="component" value="Unassembled WGS sequence"/>
</dbReference>
<dbReference type="InterPro" id="IPR004012">
    <property type="entry name" value="Run_dom"/>
</dbReference>
<organism evidence="6 7">
    <name type="scientific">Helobdella robusta</name>
    <name type="common">Californian leech</name>
    <dbReference type="NCBI Taxonomy" id="6412"/>
    <lineage>
        <taxon>Eukaryota</taxon>
        <taxon>Metazoa</taxon>
        <taxon>Spiralia</taxon>
        <taxon>Lophotrochozoa</taxon>
        <taxon>Annelida</taxon>
        <taxon>Clitellata</taxon>
        <taxon>Hirudinea</taxon>
        <taxon>Rhynchobdellida</taxon>
        <taxon>Glossiphoniidae</taxon>
        <taxon>Helobdella</taxon>
    </lineage>
</organism>
<evidence type="ECO:0000256" key="1">
    <source>
        <dbReference type="ARBA" id="ARBA00023054"/>
    </source>
</evidence>
<gene>
    <name evidence="6" type="primary">20202443</name>
    <name evidence="5" type="ORF">HELRODRAFT_168657</name>
</gene>
<name>T1F0U3_HELRO</name>
<dbReference type="STRING" id="6412.T1F0U3"/>
<reference evidence="6" key="3">
    <citation type="submission" date="2015-06" db="UniProtKB">
        <authorList>
            <consortium name="EnsemblMetazoa"/>
        </authorList>
    </citation>
    <scope>IDENTIFICATION</scope>
</reference>
<dbReference type="Pfam" id="PF02759">
    <property type="entry name" value="RUN"/>
    <property type="match status" value="1"/>
</dbReference>
<dbReference type="KEGG" id="hro:HELRODRAFT_168657"/>
<dbReference type="InParanoid" id="T1F0U3"/>
<dbReference type="EMBL" id="KB096023">
    <property type="protein sequence ID" value="ESO08757.1"/>
    <property type="molecule type" value="Genomic_DNA"/>
</dbReference>
<keyword evidence="7" id="KW-1185">Reference proteome</keyword>
<reference evidence="7" key="1">
    <citation type="submission" date="2012-12" db="EMBL/GenBank/DDBJ databases">
        <authorList>
            <person name="Hellsten U."/>
            <person name="Grimwood J."/>
            <person name="Chapman J.A."/>
            <person name="Shapiro H."/>
            <person name="Aerts A."/>
            <person name="Otillar R.P."/>
            <person name="Terry A.Y."/>
            <person name="Boore J.L."/>
            <person name="Simakov O."/>
            <person name="Marletaz F."/>
            <person name="Cho S.-J."/>
            <person name="Edsinger-Gonzales E."/>
            <person name="Havlak P."/>
            <person name="Kuo D.-H."/>
            <person name="Larsson T."/>
            <person name="Lv J."/>
            <person name="Arendt D."/>
            <person name="Savage R."/>
            <person name="Osoegawa K."/>
            <person name="de Jong P."/>
            <person name="Lindberg D.R."/>
            <person name="Seaver E.C."/>
            <person name="Weisblat D.A."/>
            <person name="Putnam N.H."/>
            <person name="Grigoriev I.V."/>
            <person name="Rokhsar D.S."/>
        </authorList>
    </citation>
    <scope>NUCLEOTIDE SEQUENCE</scope>
</reference>
<comment type="similarity">
    <text evidence="2">Belongs to the RUNDC3 family.</text>
</comment>
<evidence type="ECO:0000256" key="3">
    <source>
        <dbReference type="SAM" id="Coils"/>
    </source>
</evidence>
<feature type="domain" description="RUN" evidence="4">
    <location>
        <begin position="44"/>
        <end position="170"/>
    </location>
</feature>
<evidence type="ECO:0000313" key="5">
    <source>
        <dbReference type="EMBL" id="ESO08757.1"/>
    </source>
</evidence>
<keyword evidence="1 3" id="KW-0175">Coiled coil</keyword>
<dbReference type="RefSeq" id="XP_009012779.1">
    <property type="nucleotide sequence ID" value="XM_009014531.1"/>
</dbReference>
<dbReference type="HOGENOM" id="CLU_618604_0_0_1"/>
<feature type="coiled-coil region" evidence="3">
    <location>
        <begin position="268"/>
        <end position="325"/>
    </location>
</feature>
<dbReference type="SUPFAM" id="SSF140741">
    <property type="entry name" value="RUN domain-like"/>
    <property type="match status" value="1"/>
</dbReference>
<evidence type="ECO:0000259" key="4">
    <source>
        <dbReference type="PROSITE" id="PS50826"/>
    </source>
</evidence>